<keyword evidence="3" id="KW-0813">Transport</keyword>
<dbReference type="InterPro" id="IPR038404">
    <property type="entry name" value="TRAP_DctP_sf"/>
</dbReference>
<dbReference type="RefSeq" id="WP_163819308.1">
    <property type="nucleotide sequence ID" value="NZ_JAAGOB010000007.1"/>
</dbReference>
<name>A0A6N9YNE5_9ACTN</name>
<evidence type="ECO:0000256" key="3">
    <source>
        <dbReference type="ARBA" id="ARBA00022448"/>
    </source>
</evidence>
<sequence length="322" mass="35743">MTACSNSAGDDPDSGSRTLRFSTILAPDDYATEAVRRFAAEVEENTAGAVTVEVFDSGSLFDQNQAQQAIQRGDLDMTFIGPQEISDRVPAASIVTVPYMIENPEHLYAVMSSEVGERIFSDTVETLNIRPLTTVYVGTRQLNLRDIGHRVMTPEDLNGVKLRIPDQDSWIYMARSLGADPTPVAFGELYLALQTGAVDAQETALPLTFSSKFYEVTSSVSLTGHVVTDYWPTINEDTWQGLSEDEQRAIHDAWLVARDEATGKTVQREAELQDYFRDEGLDVYEPDVDAFREHVQGIYLNDEAVVGQWPEGLLETLQAVTY</sequence>
<dbReference type="Pfam" id="PF03480">
    <property type="entry name" value="DctP"/>
    <property type="match status" value="1"/>
</dbReference>
<keyword evidence="6" id="KW-1185">Reference proteome</keyword>
<dbReference type="PANTHER" id="PTHR33376:SF4">
    <property type="entry name" value="SIALIC ACID-BINDING PERIPLASMIC PROTEIN SIAP"/>
    <property type="match status" value="1"/>
</dbReference>
<evidence type="ECO:0000256" key="2">
    <source>
        <dbReference type="ARBA" id="ARBA00009023"/>
    </source>
</evidence>
<reference evidence="5 6" key="1">
    <citation type="submission" date="2020-02" db="EMBL/GenBank/DDBJ databases">
        <authorList>
            <person name="Li X.-J."/>
            <person name="Feng X.-M."/>
        </authorList>
    </citation>
    <scope>NUCLEOTIDE SEQUENCE [LARGE SCALE GENOMIC DNA]</scope>
    <source>
        <strain evidence="5 6">CGMCC 4.7225</strain>
    </source>
</reference>
<protein>
    <submittedName>
        <fullName evidence="5">DctP family TRAP transporter solute-binding subunit</fullName>
    </submittedName>
</protein>
<comment type="caution">
    <text evidence="5">The sequence shown here is derived from an EMBL/GenBank/DDBJ whole genome shotgun (WGS) entry which is preliminary data.</text>
</comment>
<dbReference type="AlphaFoldDB" id="A0A6N9YNE5"/>
<comment type="similarity">
    <text evidence="2">Belongs to the bacterial solute-binding protein 7 family.</text>
</comment>
<dbReference type="Proteomes" id="UP000469185">
    <property type="component" value="Unassembled WGS sequence"/>
</dbReference>
<evidence type="ECO:0000313" key="6">
    <source>
        <dbReference type="Proteomes" id="UP000469185"/>
    </source>
</evidence>
<dbReference type="NCBIfam" id="TIGR00787">
    <property type="entry name" value="dctP"/>
    <property type="match status" value="1"/>
</dbReference>
<dbReference type="GO" id="GO:0030288">
    <property type="term" value="C:outer membrane-bounded periplasmic space"/>
    <property type="evidence" value="ECO:0007669"/>
    <property type="project" value="InterPro"/>
</dbReference>
<keyword evidence="4" id="KW-0732">Signal</keyword>
<evidence type="ECO:0000256" key="4">
    <source>
        <dbReference type="ARBA" id="ARBA00022729"/>
    </source>
</evidence>
<gene>
    <name evidence="5" type="ORF">G1H11_14530</name>
</gene>
<dbReference type="InterPro" id="IPR004682">
    <property type="entry name" value="TRAP_DctP"/>
</dbReference>
<comment type="subcellular location">
    <subcellularLocation>
        <location evidence="1">Cell envelope</location>
    </subcellularLocation>
</comment>
<dbReference type="NCBIfam" id="NF037995">
    <property type="entry name" value="TRAP_S1"/>
    <property type="match status" value="1"/>
</dbReference>
<dbReference type="Gene3D" id="3.40.190.170">
    <property type="entry name" value="Bacterial extracellular solute-binding protein, family 7"/>
    <property type="match status" value="1"/>
</dbReference>
<dbReference type="EMBL" id="JAAGOB010000007">
    <property type="protein sequence ID" value="NED96523.1"/>
    <property type="molecule type" value="Genomic_DNA"/>
</dbReference>
<evidence type="ECO:0000256" key="1">
    <source>
        <dbReference type="ARBA" id="ARBA00004196"/>
    </source>
</evidence>
<organism evidence="5 6">
    <name type="scientific">Phytoactinopolyspora alkaliphila</name>
    <dbReference type="NCBI Taxonomy" id="1783498"/>
    <lineage>
        <taxon>Bacteria</taxon>
        <taxon>Bacillati</taxon>
        <taxon>Actinomycetota</taxon>
        <taxon>Actinomycetes</taxon>
        <taxon>Jiangellales</taxon>
        <taxon>Jiangellaceae</taxon>
        <taxon>Phytoactinopolyspora</taxon>
    </lineage>
</organism>
<proteinExistence type="inferred from homology"/>
<dbReference type="InterPro" id="IPR018389">
    <property type="entry name" value="DctP_fam"/>
</dbReference>
<evidence type="ECO:0000313" key="5">
    <source>
        <dbReference type="EMBL" id="NED96523.1"/>
    </source>
</evidence>
<accession>A0A6N9YNE5</accession>
<dbReference type="PANTHER" id="PTHR33376">
    <property type="match status" value="1"/>
</dbReference>
<dbReference type="GO" id="GO:0055085">
    <property type="term" value="P:transmembrane transport"/>
    <property type="evidence" value="ECO:0007669"/>
    <property type="project" value="InterPro"/>
</dbReference>